<accession>A0A934MZF0</accession>
<reference evidence="2 3" key="1">
    <citation type="submission" date="2020-10" db="EMBL/GenBank/DDBJ databases">
        <title>Ca. Dormibacterota MAGs.</title>
        <authorList>
            <person name="Montgomery K."/>
        </authorList>
    </citation>
    <scope>NUCLEOTIDE SEQUENCE [LARGE SCALE GENOMIC DNA]</scope>
    <source>
        <strain evidence="2">SC8812_S17_18</strain>
    </source>
</reference>
<organism evidence="2 3">
    <name type="scientific">Candidatus Aeolococcus gillhamiae</name>
    <dbReference type="NCBI Taxonomy" id="3127015"/>
    <lineage>
        <taxon>Bacteria</taxon>
        <taxon>Bacillati</taxon>
        <taxon>Candidatus Dormiibacterota</taxon>
        <taxon>Candidatus Dormibacteria</taxon>
        <taxon>Candidatus Aeolococcales</taxon>
        <taxon>Candidatus Aeolococcaceae</taxon>
        <taxon>Candidatus Aeolococcus</taxon>
    </lineage>
</organism>
<gene>
    <name evidence="2" type="ORF">JF886_07110</name>
</gene>
<dbReference type="InterPro" id="IPR043129">
    <property type="entry name" value="ATPase_NBD"/>
</dbReference>
<comment type="caution">
    <text evidence="2">The sequence shown here is derived from an EMBL/GenBank/DDBJ whole genome shotgun (WGS) entry which is preliminary data.</text>
</comment>
<evidence type="ECO:0000313" key="2">
    <source>
        <dbReference type="EMBL" id="MBJ7594620.1"/>
    </source>
</evidence>
<dbReference type="Proteomes" id="UP000606991">
    <property type="component" value="Unassembled WGS sequence"/>
</dbReference>
<comment type="similarity">
    <text evidence="1">Belongs to the ROK (NagC/XylR) family.</text>
</comment>
<protein>
    <submittedName>
        <fullName evidence="2">ROK family protein</fullName>
    </submittedName>
</protein>
<dbReference type="AlphaFoldDB" id="A0A934MZF0"/>
<evidence type="ECO:0000256" key="1">
    <source>
        <dbReference type="ARBA" id="ARBA00006479"/>
    </source>
</evidence>
<proteinExistence type="inferred from homology"/>
<dbReference type="InterPro" id="IPR000600">
    <property type="entry name" value="ROK"/>
</dbReference>
<dbReference type="Pfam" id="PF00480">
    <property type="entry name" value="ROK"/>
    <property type="match status" value="1"/>
</dbReference>
<sequence>MGDDARRLDLSARTKTPTTLAIDIGGTGLKASVLDSAGKLMARRVRVKTTYPCPPDQLADTLASLVAPLRGFDRVSVGFPGVVRKGVVLTAPHFVTRSGPGSPVDQKLLVAWTGFALADAMETRLGHPVRVANDADIQGLEVVSGTGVEFVVTLGTGVGTALLVDGKLASHLELAHHPFRKGETYDEQLGNEALQRIGAKKWRKRVNKAVANFHELINYDRLYVGGGNASELNGHLDQSVTIVGNIAGILGGIKLWDMPADVT</sequence>
<dbReference type="PANTHER" id="PTHR18964:SF149">
    <property type="entry name" value="BIFUNCTIONAL UDP-N-ACETYLGLUCOSAMINE 2-EPIMERASE_N-ACETYLMANNOSAMINE KINASE"/>
    <property type="match status" value="1"/>
</dbReference>
<dbReference type="PANTHER" id="PTHR18964">
    <property type="entry name" value="ROK (REPRESSOR, ORF, KINASE) FAMILY"/>
    <property type="match status" value="1"/>
</dbReference>
<dbReference type="SUPFAM" id="SSF53067">
    <property type="entry name" value="Actin-like ATPase domain"/>
    <property type="match status" value="1"/>
</dbReference>
<evidence type="ECO:0000313" key="3">
    <source>
        <dbReference type="Proteomes" id="UP000606991"/>
    </source>
</evidence>
<name>A0A934MZF0_9BACT</name>
<dbReference type="EMBL" id="JAEKNS010000075">
    <property type="protein sequence ID" value="MBJ7594620.1"/>
    <property type="molecule type" value="Genomic_DNA"/>
</dbReference>
<dbReference type="Gene3D" id="3.30.420.40">
    <property type="match status" value="2"/>
</dbReference>